<dbReference type="PANTHER" id="PTHR48449:SF1">
    <property type="entry name" value="DUF1985 DOMAIN-CONTAINING PROTEIN"/>
    <property type="match status" value="1"/>
</dbReference>
<dbReference type="InterPro" id="IPR015410">
    <property type="entry name" value="DUF1985"/>
</dbReference>
<evidence type="ECO:0000256" key="1">
    <source>
        <dbReference type="SAM" id="MobiDB-lite"/>
    </source>
</evidence>
<feature type="compositionally biased region" description="Acidic residues" evidence="1">
    <location>
        <begin position="1"/>
        <end position="11"/>
    </location>
</feature>
<feature type="domain" description="DUF1985" evidence="2">
    <location>
        <begin position="254"/>
        <end position="348"/>
    </location>
</feature>
<protein>
    <recommendedName>
        <fullName evidence="2">DUF1985 domain-containing protein</fullName>
    </recommendedName>
</protein>
<dbReference type="Proteomes" id="UP001187192">
    <property type="component" value="Unassembled WGS sequence"/>
</dbReference>
<dbReference type="EMBL" id="BTGU01000030">
    <property type="protein sequence ID" value="GMN49308.1"/>
    <property type="molecule type" value="Genomic_DNA"/>
</dbReference>
<evidence type="ECO:0000313" key="4">
    <source>
        <dbReference type="Proteomes" id="UP001187192"/>
    </source>
</evidence>
<dbReference type="AlphaFoldDB" id="A0AA88A749"/>
<evidence type="ECO:0000259" key="2">
    <source>
        <dbReference type="Pfam" id="PF09331"/>
    </source>
</evidence>
<keyword evidence="4" id="KW-1185">Reference proteome</keyword>
<gene>
    <name evidence="3" type="ORF">TIFTF001_018478</name>
</gene>
<organism evidence="3 4">
    <name type="scientific">Ficus carica</name>
    <name type="common">Common fig</name>
    <dbReference type="NCBI Taxonomy" id="3494"/>
    <lineage>
        <taxon>Eukaryota</taxon>
        <taxon>Viridiplantae</taxon>
        <taxon>Streptophyta</taxon>
        <taxon>Embryophyta</taxon>
        <taxon>Tracheophyta</taxon>
        <taxon>Spermatophyta</taxon>
        <taxon>Magnoliopsida</taxon>
        <taxon>eudicotyledons</taxon>
        <taxon>Gunneridae</taxon>
        <taxon>Pentapetalae</taxon>
        <taxon>rosids</taxon>
        <taxon>fabids</taxon>
        <taxon>Rosales</taxon>
        <taxon>Moraceae</taxon>
        <taxon>Ficeae</taxon>
        <taxon>Ficus</taxon>
    </lineage>
</organism>
<dbReference type="Pfam" id="PF09331">
    <property type="entry name" value="DUF1985"/>
    <property type="match status" value="1"/>
</dbReference>
<feature type="compositionally biased region" description="Basic and acidic residues" evidence="1">
    <location>
        <begin position="27"/>
        <end position="36"/>
    </location>
</feature>
<name>A0AA88A749_FICCA</name>
<feature type="region of interest" description="Disordered" evidence="1">
    <location>
        <begin position="87"/>
        <end position="170"/>
    </location>
</feature>
<dbReference type="PANTHER" id="PTHR48449">
    <property type="entry name" value="DUF1985 DOMAIN-CONTAINING PROTEIN"/>
    <property type="match status" value="1"/>
</dbReference>
<feature type="region of interest" description="Disordered" evidence="1">
    <location>
        <begin position="1"/>
        <end position="49"/>
    </location>
</feature>
<evidence type="ECO:0000313" key="3">
    <source>
        <dbReference type="EMBL" id="GMN49308.1"/>
    </source>
</evidence>
<sequence length="361" mass="42102">MGAGVEEDEIREQETGTVYYRQATPTTERRPPEAHAVEGQSFRTEGGLGNNYLVVIERRTQTKRKDEKFDLDALAIDLKTSVMARVKQASIPDPHQRVEEQARREEWSNVQPDSNSSDEDSEGVEATSEDVSNKEEEVLTMAEQEATTVEVENIGDLPTNTTVEPSAEPTIEPHVDPIFIMVEEIESLRLILVEEEHFYCKISIRSRFHDYCKHIKECLHEQEMERFRETQFGHLIDVPDHHQHSSQLLWYFILRQVKVNKEQEMWMMVNKTPMRFSMEEYAMITGLNFAPVSDMEKLKKAMKNSRLLKKYFGGSNKVRVSYLISKLEELKNTQNEDKIKIAFFYFFFASYTGMKRRLKLI</sequence>
<accession>A0AA88A749</accession>
<comment type="caution">
    <text evidence="3">The sequence shown here is derived from an EMBL/GenBank/DDBJ whole genome shotgun (WGS) entry which is preliminary data.</text>
</comment>
<proteinExistence type="predicted"/>
<feature type="compositionally biased region" description="Basic and acidic residues" evidence="1">
    <location>
        <begin position="94"/>
        <end position="107"/>
    </location>
</feature>
<reference evidence="3" key="1">
    <citation type="submission" date="2023-07" db="EMBL/GenBank/DDBJ databases">
        <title>draft genome sequence of fig (Ficus carica).</title>
        <authorList>
            <person name="Takahashi T."/>
            <person name="Nishimura K."/>
        </authorList>
    </citation>
    <scope>NUCLEOTIDE SEQUENCE</scope>
</reference>